<comment type="caution">
    <text evidence="1">The sequence shown here is derived from an EMBL/GenBank/DDBJ whole genome shotgun (WGS) entry which is preliminary data.</text>
</comment>
<sequence length="145" mass="15793">MSQTVSVTRRVRRAADVAGAFLSDPHQVLPLITGLGRWRFVRDTADGEEWDVFLDVGAIQVGGRVLVTKSDGTGLSWQTIRGTHHAFEATIASDGDASTLTLTATYTLSGLVLAWVSELLGRGIVQRHLEAAAEEIRHHLEYELA</sequence>
<name>A0A934NTS5_9NOCA</name>
<accession>A0A934NTS5</accession>
<reference evidence="1" key="1">
    <citation type="submission" date="2020-12" db="EMBL/GenBank/DDBJ databases">
        <title>Antrihabitans popcorni sp. nov. and Antrihabitans auranticaus sp. nov., isolated from a larva cave.</title>
        <authorList>
            <person name="Lee S.D."/>
            <person name="Kim I.S."/>
        </authorList>
    </citation>
    <scope>NUCLEOTIDE SEQUENCE</scope>
    <source>
        <strain evidence="1">YC3-6</strain>
    </source>
</reference>
<dbReference type="RefSeq" id="WP_199706014.1">
    <property type="nucleotide sequence ID" value="NZ_JAEMNV010000006.1"/>
</dbReference>
<evidence type="ECO:0000313" key="2">
    <source>
        <dbReference type="Proteomes" id="UP000655868"/>
    </source>
</evidence>
<dbReference type="SUPFAM" id="SSF55961">
    <property type="entry name" value="Bet v1-like"/>
    <property type="match status" value="1"/>
</dbReference>
<keyword evidence="2" id="KW-1185">Reference proteome</keyword>
<dbReference type="Gene3D" id="3.30.530.20">
    <property type="match status" value="1"/>
</dbReference>
<organism evidence="1 2">
    <name type="scientific">Antrihabitans stalagmiti</name>
    <dbReference type="NCBI Taxonomy" id="2799499"/>
    <lineage>
        <taxon>Bacteria</taxon>
        <taxon>Bacillati</taxon>
        <taxon>Actinomycetota</taxon>
        <taxon>Actinomycetes</taxon>
        <taxon>Mycobacteriales</taxon>
        <taxon>Nocardiaceae</taxon>
        <taxon>Antrihabitans</taxon>
    </lineage>
</organism>
<dbReference type="InterPro" id="IPR023393">
    <property type="entry name" value="START-like_dom_sf"/>
</dbReference>
<proteinExistence type="predicted"/>
<dbReference type="AlphaFoldDB" id="A0A934NTS5"/>
<evidence type="ECO:0008006" key="3">
    <source>
        <dbReference type="Google" id="ProtNLM"/>
    </source>
</evidence>
<protein>
    <recommendedName>
        <fullName evidence="3">Polyketide cyclase / dehydrase and lipid transport</fullName>
    </recommendedName>
</protein>
<gene>
    <name evidence="1" type="ORF">JGU71_19895</name>
</gene>
<dbReference type="EMBL" id="JAEMNV010000006">
    <property type="protein sequence ID" value="MBJ8341153.1"/>
    <property type="molecule type" value="Genomic_DNA"/>
</dbReference>
<evidence type="ECO:0000313" key="1">
    <source>
        <dbReference type="EMBL" id="MBJ8341153.1"/>
    </source>
</evidence>
<dbReference type="Proteomes" id="UP000655868">
    <property type="component" value="Unassembled WGS sequence"/>
</dbReference>